<evidence type="ECO:0000313" key="4">
    <source>
        <dbReference type="Proteomes" id="UP000734854"/>
    </source>
</evidence>
<gene>
    <name evidence="3" type="ORF">ZIOFF_032495</name>
</gene>
<keyword evidence="1" id="KW-0677">Repeat</keyword>
<dbReference type="InterPro" id="IPR002885">
    <property type="entry name" value="PPR_rpt"/>
</dbReference>
<evidence type="ECO:0000256" key="2">
    <source>
        <dbReference type="PROSITE-ProRule" id="PRU00708"/>
    </source>
</evidence>
<dbReference type="PROSITE" id="PS51375">
    <property type="entry name" value="PPR"/>
    <property type="match status" value="6"/>
</dbReference>
<dbReference type="Pfam" id="PF13041">
    <property type="entry name" value="PPR_2"/>
    <property type="match status" value="2"/>
</dbReference>
<organism evidence="3 4">
    <name type="scientific">Zingiber officinale</name>
    <name type="common">Ginger</name>
    <name type="synonym">Amomum zingiber</name>
    <dbReference type="NCBI Taxonomy" id="94328"/>
    <lineage>
        <taxon>Eukaryota</taxon>
        <taxon>Viridiplantae</taxon>
        <taxon>Streptophyta</taxon>
        <taxon>Embryophyta</taxon>
        <taxon>Tracheophyta</taxon>
        <taxon>Spermatophyta</taxon>
        <taxon>Magnoliopsida</taxon>
        <taxon>Liliopsida</taxon>
        <taxon>Zingiberales</taxon>
        <taxon>Zingiberaceae</taxon>
        <taxon>Zingiber</taxon>
    </lineage>
</organism>
<dbReference type="FunFam" id="1.25.40.10:FF:000344">
    <property type="entry name" value="Pentatricopeptide repeat-containing protein"/>
    <property type="match status" value="1"/>
</dbReference>
<proteinExistence type="predicted"/>
<feature type="repeat" description="PPR" evidence="2">
    <location>
        <begin position="546"/>
        <end position="580"/>
    </location>
</feature>
<dbReference type="InterPro" id="IPR011990">
    <property type="entry name" value="TPR-like_helical_dom_sf"/>
</dbReference>
<feature type="repeat" description="PPR" evidence="2">
    <location>
        <begin position="444"/>
        <end position="478"/>
    </location>
</feature>
<dbReference type="EMBL" id="JACMSC010000009">
    <property type="protein sequence ID" value="KAG6507154.1"/>
    <property type="molecule type" value="Genomic_DNA"/>
</dbReference>
<dbReference type="PANTHER" id="PTHR47926:SF452">
    <property type="entry name" value="PENTATRICOPEPTIDE REPEAT-CONTAINING PROTEIN"/>
    <property type="match status" value="1"/>
</dbReference>
<dbReference type="InterPro" id="IPR046960">
    <property type="entry name" value="PPR_At4g14850-like_plant"/>
</dbReference>
<dbReference type="Pfam" id="PF20431">
    <property type="entry name" value="E_motif"/>
    <property type="match status" value="1"/>
</dbReference>
<dbReference type="Pfam" id="PF01535">
    <property type="entry name" value="PPR"/>
    <property type="match status" value="5"/>
</dbReference>
<evidence type="ECO:0008006" key="5">
    <source>
        <dbReference type="Google" id="ProtNLM"/>
    </source>
</evidence>
<feature type="repeat" description="PPR" evidence="2">
    <location>
        <begin position="197"/>
        <end position="231"/>
    </location>
</feature>
<dbReference type="InterPro" id="IPR046848">
    <property type="entry name" value="E_motif"/>
</dbReference>
<sequence length="867" mass="96461">MLNGVTWHAIILGQIGNSRKSDERRRALFHRSAASLAAALDRHPAALSLRQIQGRFVRFGLTSDPRLSAHCRAGAVAGAAASTTLLNAIPHRARSLLEYNHLIRDYASSALADLALDLFFEMLDAGFFPNEFTFPFVLKSCALLGLFDLVQQIHADLVKTGLLASNVFCAGALLDVYVKNSSFGDACQLFDRMPHRNEVTWNAMLTACAQNGFLDRCLEMLDTMVESRVEVGIVSWNSIVAGCVRHGDLEFALESLSIMLYFGSFKPNVATFNTLLPLIPTIPSLDRLKELHVLFYRSIVDRIDIDPISADRVWSAIAAGYAFHRCMEYATCLFEKVRLKTCYLWNSMISGFLAYGQIDKASHVFREMALQCGFEAQTLSQVSLTLILPECGRPWKSGLEIHAHAFRSGIESSTAVSNALIAMYAKRGDTFAAEKIFRMIKAKDVVSWNTTVAMYVMVHDVDRAFKLFQQMVTEGVQPDEYSFSSALNACAYSSCLRQGMALHGRMVKSGFCSSCPIVQNSLMDAYGKCGCVEDAQTVFEEVRHKDVISWNTIISCYGFSARPQEAILLFDRMKDEGWKPNRVTYIALLSACNHAGLIDEGLHYFETMVSEHGIVPDVDHYTCIVDSLGKAGLLKKAYQFIKDMPVEPDDYIWGALLSSCRIHGDVQLAEIAAKHLIELDPQHSGYWVLLSNVYADASRWGDVSEVRAAMKGAGVNKCPGFSWVESAGPSDSEEYSSLEADMSVFSQLWQFVCHAAPSDDSKLQTRGYVSWPFDFHLFKNRQVPTRTPSSCIPSAPSPRIAFKPISPSSPITLFTYFPNFINNMSKRCDTDADGTARVSVFSLVLQFDLQDKNGIEWMNWIGSSRNV</sequence>
<dbReference type="Gene3D" id="1.25.40.10">
    <property type="entry name" value="Tetratricopeptide repeat domain"/>
    <property type="match status" value="5"/>
</dbReference>
<dbReference type="PANTHER" id="PTHR47926">
    <property type="entry name" value="PENTATRICOPEPTIDE REPEAT-CONTAINING PROTEIN"/>
    <property type="match status" value="1"/>
</dbReference>
<reference evidence="3 4" key="1">
    <citation type="submission" date="2020-08" db="EMBL/GenBank/DDBJ databases">
        <title>Plant Genome Project.</title>
        <authorList>
            <person name="Zhang R.-G."/>
        </authorList>
    </citation>
    <scope>NUCLEOTIDE SEQUENCE [LARGE SCALE GENOMIC DNA]</scope>
    <source>
        <tissue evidence="3">Rhizome</tissue>
    </source>
</reference>
<feature type="repeat" description="PPR" evidence="2">
    <location>
        <begin position="581"/>
        <end position="616"/>
    </location>
</feature>
<dbReference type="Pfam" id="PF12854">
    <property type="entry name" value="PPR_1"/>
    <property type="match status" value="1"/>
</dbReference>
<name>A0A8J5L1B4_ZINOF</name>
<dbReference type="Proteomes" id="UP000734854">
    <property type="component" value="Unassembled WGS sequence"/>
</dbReference>
<dbReference type="NCBIfam" id="TIGR00756">
    <property type="entry name" value="PPR"/>
    <property type="match status" value="5"/>
</dbReference>
<keyword evidence="4" id="KW-1185">Reference proteome</keyword>
<dbReference type="GO" id="GO:0009451">
    <property type="term" value="P:RNA modification"/>
    <property type="evidence" value="ECO:0007669"/>
    <property type="project" value="InterPro"/>
</dbReference>
<dbReference type="AlphaFoldDB" id="A0A8J5L1B4"/>
<evidence type="ECO:0000313" key="3">
    <source>
        <dbReference type="EMBL" id="KAG6507154.1"/>
    </source>
</evidence>
<accession>A0A8J5L1B4</accession>
<dbReference type="FunFam" id="1.25.40.10:FF:000090">
    <property type="entry name" value="Pentatricopeptide repeat-containing protein, chloroplastic"/>
    <property type="match status" value="1"/>
</dbReference>
<protein>
    <recommendedName>
        <fullName evidence="5">Pentatricopeptide repeat-containing protein</fullName>
    </recommendedName>
</protein>
<evidence type="ECO:0000256" key="1">
    <source>
        <dbReference type="ARBA" id="ARBA00022737"/>
    </source>
</evidence>
<dbReference type="FunFam" id="1.25.40.10:FF:000361">
    <property type="entry name" value="Pentatricopeptide repeat-containing protein chloroplastic"/>
    <property type="match status" value="1"/>
</dbReference>
<feature type="repeat" description="PPR" evidence="2">
    <location>
        <begin position="95"/>
        <end position="129"/>
    </location>
</feature>
<dbReference type="GO" id="GO:0003723">
    <property type="term" value="F:RNA binding"/>
    <property type="evidence" value="ECO:0007669"/>
    <property type="project" value="InterPro"/>
</dbReference>
<feature type="repeat" description="PPR" evidence="2">
    <location>
        <begin position="341"/>
        <end position="376"/>
    </location>
</feature>
<comment type="caution">
    <text evidence="3">The sequence shown here is derived from an EMBL/GenBank/DDBJ whole genome shotgun (WGS) entry which is preliminary data.</text>
</comment>